<feature type="transmembrane region" description="Helical" evidence="1">
    <location>
        <begin position="90"/>
        <end position="111"/>
    </location>
</feature>
<proteinExistence type="predicted"/>
<evidence type="ECO:0000256" key="1">
    <source>
        <dbReference type="SAM" id="Phobius"/>
    </source>
</evidence>
<feature type="transmembrane region" description="Helical" evidence="1">
    <location>
        <begin position="62"/>
        <end position="83"/>
    </location>
</feature>
<keyword evidence="1" id="KW-0472">Membrane</keyword>
<evidence type="ECO:0000313" key="2">
    <source>
        <dbReference type="EMBL" id="MFB8892064.1"/>
    </source>
</evidence>
<sequence length="319" mass="32243">MLTAGCALVFACLMTIIGLVVLFTLRPSWRRRGALLRFGIVGALSATASSLLYLVHTQTGDPASLVISDIAMVLGPGLIFAGLGSLGGGVLARGGIAVSLAAVVGVVSAAIGLPVSLAVKVLIMAVICGLTSVAATHPAIAARRGSWLLAATMAVYALFSVCRAGVGLTLGWDSALYRLGFSVVPTTIAGAVLVLLSGAALLMILSDRSAALAAQRSRGASGDDRGPAWTVTLGSYEIVRTALGAARADRMREDLIAAARTLDPGAVVEPAGAGARLRSPSEQRVIERALRARLVAAGWSPGEVGLVSVEVAVVDGVGA</sequence>
<dbReference type="RefSeq" id="WP_114589095.1">
    <property type="nucleotide sequence ID" value="NZ_JBHLHV010000001.1"/>
</dbReference>
<feature type="transmembrane region" description="Helical" evidence="1">
    <location>
        <begin position="186"/>
        <end position="206"/>
    </location>
</feature>
<name>A0ABV5EQ20_9MICO</name>
<keyword evidence="1" id="KW-1133">Transmembrane helix</keyword>
<dbReference type="EMBL" id="JBHLHV010000001">
    <property type="protein sequence ID" value="MFB8892064.1"/>
    <property type="molecule type" value="Genomic_DNA"/>
</dbReference>
<gene>
    <name evidence="2" type="ORF">AB7P39_04310</name>
</gene>
<accession>A0ABV5EQ20</accession>
<dbReference type="Proteomes" id="UP001589643">
    <property type="component" value="Unassembled WGS sequence"/>
</dbReference>
<feature type="transmembrane region" description="Helical" evidence="1">
    <location>
        <begin position="117"/>
        <end position="135"/>
    </location>
</feature>
<feature type="transmembrane region" description="Helical" evidence="1">
    <location>
        <begin position="34"/>
        <end position="56"/>
    </location>
</feature>
<protein>
    <submittedName>
        <fullName evidence="2">Uncharacterized protein</fullName>
    </submittedName>
</protein>
<organism evidence="2 3">
    <name type="scientific">Microbacterium plantarum</name>
    <dbReference type="NCBI Taxonomy" id="1816425"/>
    <lineage>
        <taxon>Bacteria</taxon>
        <taxon>Bacillati</taxon>
        <taxon>Actinomycetota</taxon>
        <taxon>Actinomycetes</taxon>
        <taxon>Micrococcales</taxon>
        <taxon>Microbacteriaceae</taxon>
        <taxon>Microbacterium</taxon>
    </lineage>
</organism>
<feature type="transmembrane region" description="Helical" evidence="1">
    <location>
        <begin position="147"/>
        <end position="166"/>
    </location>
</feature>
<keyword evidence="1" id="KW-0812">Transmembrane</keyword>
<keyword evidence="3" id="KW-1185">Reference proteome</keyword>
<reference evidence="2 3" key="1">
    <citation type="submission" date="2024-08" db="EMBL/GenBank/DDBJ databases">
        <title>Heavy metals resistant antinobacteria isolated from wastewater.</title>
        <authorList>
            <person name="Roman Ponce B."/>
            <person name="Blanco Mercado M.A."/>
            <person name="Avila Aldana I.N."/>
            <person name="Morales Arrieta S."/>
        </authorList>
    </citation>
    <scope>NUCLEOTIDE SEQUENCE [LARGE SCALE GENOMIC DNA]</scope>
    <source>
        <strain evidence="3">sma-1</strain>
    </source>
</reference>
<feature type="transmembrane region" description="Helical" evidence="1">
    <location>
        <begin position="6"/>
        <end position="25"/>
    </location>
</feature>
<comment type="caution">
    <text evidence="2">The sequence shown here is derived from an EMBL/GenBank/DDBJ whole genome shotgun (WGS) entry which is preliminary data.</text>
</comment>
<evidence type="ECO:0000313" key="3">
    <source>
        <dbReference type="Proteomes" id="UP001589643"/>
    </source>
</evidence>